<dbReference type="Pfam" id="PF00106">
    <property type="entry name" value="adh_short"/>
    <property type="match status" value="1"/>
</dbReference>
<dbReference type="HOGENOM" id="CLU_010194_44_5_11"/>
<name>U5VYK4_9ACTN</name>
<dbReference type="STRING" id="1246995.AFR_12570"/>
<dbReference type="GO" id="GO:0016491">
    <property type="term" value="F:oxidoreductase activity"/>
    <property type="evidence" value="ECO:0007669"/>
    <property type="project" value="UniProtKB-KW"/>
</dbReference>
<dbReference type="PRINTS" id="PR00081">
    <property type="entry name" value="GDHRDH"/>
</dbReference>
<dbReference type="EMBL" id="CP006272">
    <property type="protein sequence ID" value="AGZ40800.1"/>
    <property type="molecule type" value="Genomic_DNA"/>
</dbReference>
<evidence type="ECO:0000256" key="1">
    <source>
        <dbReference type="ARBA" id="ARBA00023002"/>
    </source>
</evidence>
<evidence type="ECO:0000313" key="3">
    <source>
        <dbReference type="Proteomes" id="UP000017746"/>
    </source>
</evidence>
<gene>
    <name evidence="2" type="ORF">AFR_12570</name>
</gene>
<sequence>MATILITGSSAGIGQAAAAALTESGHEVVLHARNEQRAEEALAAVPRAAGVVVADLASFQQTRDMAAQAEKFGPFDTVVLNAGLGLKHATERQLTTDGNELMFQVNTLSAYLVTGLLSGAQRLIFVSSALAGDGLLDLDDPNFERRPFDGWQAYQDTKLHLILLALGVGRRRPQVQSLAFDPGWVATQMTLRNGDSAPLDAAHAGERLARLATADAVPADYYDTERAWRPGPRENAPENQDGLLALCARLTGVTI</sequence>
<dbReference type="PANTHER" id="PTHR43157:SF31">
    <property type="entry name" value="PHOSPHATIDYLINOSITOL-GLYCAN BIOSYNTHESIS CLASS F PROTEIN"/>
    <property type="match status" value="1"/>
</dbReference>
<keyword evidence="1" id="KW-0560">Oxidoreductase</keyword>
<dbReference type="RefSeq" id="WP_023360859.1">
    <property type="nucleotide sequence ID" value="NC_022657.1"/>
</dbReference>
<dbReference type="AlphaFoldDB" id="U5VYK4"/>
<dbReference type="Gene3D" id="3.40.50.720">
    <property type="entry name" value="NAD(P)-binding Rossmann-like Domain"/>
    <property type="match status" value="1"/>
</dbReference>
<dbReference type="OrthoDB" id="9785826at2"/>
<dbReference type="PATRIC" id="fig|1246995.3.peg.2553"/>
<evidence type="ECO:0000313" key="2">
    <source>
        <dbReference type="EMBL" id="AGZ40800.1"/>
    </source>
</evidence>
<dbReference type="Proteomes" id="UP000017746">
    <property type="component" value="Chromosome"/>
</dbReference>
<dbReference type="SUPFAM" id="SSF51735">
    <property type="entry name" value="NAD(P)-binding Rossmann-fold domains"/>
    <property type="match status" value="1"/>
</dbReference>
<protein>
    <submittedName>
        <fullName evidence="2">Oxidoreductase</fullName>
    </submittedName>
</protein>
<organism evidence="2 3">
    <name type="scientific">Actinoplanes friuliensis DSM 7358</name>
    <dbReference type="NCBI Taxonomy" id="1246995"/>
    <lineage>
        <taxon>Bacteria</taxon>
        <taxon>Bacillati</taxon>
        <taxon>Actinomycetota</taxon>
        <taxon>Actinomycetes</taxon>
        <taxon>Micromonosporales</taxon>
        <taxon>Micromonosporaceae</taxon>
        <taxon>Actinoplanes</taxon>
    </lineage>
</organism>
<keyword evidence="3" id="KW-1185">Reference proteome</keyword>
<dbReference type="PANTHER" id="PTHR43157">
    <property type="entry name" value="PHOSPHATIDYLINOSITOL-GLYCAN BIOSYNTHESIS CLASS F PROTEIN-RELATED"/>
    <property type="match status" value="1"/>
</dbReference>
<accession>U5VYK4</accession>
<reference evidence="2 3" key="1">
    <citation type="journal article" date="2014" name="J. Biotechnol.">
        <title>Complete genome sequence of the actinobacterium Actinoplanes friuliensis HAG 010964, producer of the lipopeptide antibiotic friulimycin.</title>
        <authorList>
            <person name="Ruckert C."/>
            <person name="Szczepanowski R."/>
            <person name="Albersmeier A."/>
            <person name="Goesmann A."/>
            <person name="Fischer N."/>
            <person name="Steinkamper A."/>
            <person name="Puhler A."/>
            <person name="Biener R."/>
            <person name="Schwartz D."/>
            <person name="Kalinowski J."/>
        </authorList>
    </citation>
    <scope>NUCLEOTIDE SEQUENCE [LARGE SCALE GENOMIC DNA]</scope>
    <source>
        <strain evidence="2 3">DSM 7358</strain>
    </source>
</reference>
<dbReference type="InterPro" id="IPR036291">
    <property type="entry name" value="NAD(P)-bd_dom_sf"/>
</dbReference>
<proteinExistence type="predicted"/>
<dbReference type="InterPro" id="IPR002347">
    <property type="entry name" value="SDR_fam"/>
</dbReference>
<dbReference type="KEGG" id="afs:AFR_12570"/>
<dbReference type="eggNOG" id="COG1028">
    <property type="taxonomic scope" value="Bacteria"/>
</dbReference>